<dbReference type="OrthoDB" id="407799at2759"/>
<evidence type="ECO:0000256" key="1">
    <source>
        <dbReference type="SAM" id="SignalP"/>
    </source>
</evidence>
<accession>A0A8S1W097</accession>
<dbReference type="EMBL" id="CAJJDO010000078">
    <property type="protein sequence ID" value="CAD8182187.1"/>
    <property type="molecule type" value="Genomic_DNA"/>
</dbReference>
<feature type="chain" id="PRO_5035750888" description="Lipocalin/cytosolic fatty-acid binding domain-containing protein" evidence="1">
    <location>
        <begin position="17"/>
        <end position="184"/>
    </location>
</feature>
<proteinExistence type="predicted"/>
<comment type="caution">
    <text evidence="3">The sequence shown here is derived from an EMBL/GenBank/DDBJ whole genome shotgun (WGS) entry which is preliminary data.</text>
</comment>
<evidence type="ECO:0000313" key="4">
    <source>
        <dbReference type="Proteomes" id="UP000689195"/>
    </source>
</evidence>
<feature type="domain" description="Lipocalin/cytosolic fatty-acid binding" evidence="2">
    <location>
        <begin position="23"/>
        <end position="164"/>
    </location>
</feature>
<dbReference type="PANTHER" id="PTHR10612:SF34">
    <property type="entry name" value="APOLIPOPROTEIN D"/>
    <property type="match status" value="1"/>
</dbReference>
<name>A0A8S1W097_9CILI</name>
<protein>
    <recommendedName>
        <fullName evidence="2">Lipocalin/cytosolic fatty-acid binding domain-containing protein</fullName>
    </recommendedName>
</protein>
<dbReference type="AlphaFoldDB" id="A0A8S1W097"/>
<feature type="signal peptide" evidence="1">
    <location>
        <begin position="1"/>
        <end position="16"/>
    </location>
</feature>
<gene>
    <name evidence="3" type="ORF">PPENT_87.1.T0780068</name>
</gene>
<evidence type="ECO:0000313" key="3">
    <source>
        <dbReference type="EMBL" id="CAD8182187.1"/>
    </source>
</evidence>
<dbReference type="InterPro" id="IPR000566">
    <property type="entry name" value="Lipocln_cytosolic_FA-bd_dom"/>
</dbReference>
<dbReference type="PANTHER" id="PTHR10612">
    <property type="entry name" value="APOLIPOPROTEIN D"/>
    <property type="match status" value="1"/>
</dbReference>
<sequence>MQKIVLIFTIVTLSLAIDAVDDFDVESYLGDWFEVASSPWVYTTQEKNGFCTRARYGTLASGDISVYNIQRYGAGDGPIRFIEGYAKIPDLKQKGKLKVFLNKGEVVGGDYWIIELGPVINKQYQWAIVSEPEMLLMWVLSRNPQQYREEYEDYVRDRVSALGFNGVLNQYVPRFFDKCVPYDD</sequence>
<keyword evidence="4" id="KW-1185">Reference proteome</keyword>
<dbReference type="CDD" id="cd19438">
    <property type="entry name" value="lipocalin_Blc-like"/>
    <property type="match status" value="1"/>
</dbReference>
<organism evidence="3 4">
    <name type="scientific">Paramecium pentaurelia</name>
    <dbReference type="NCBI Taxonomy" id="43138"/>
    <lineage>
        <taxon>Eukaryota</taxon>
        <taxon>Sar</taxon>
        <taxon>Alveolata</taxon>
        <taxon>Ciliophora</taxon>
        <taxon>Intramacronucleata</taxon>
        <taxon>Oligohymenophorea</taxon>
        <taxon>Peniculida</taxon>
        <taxon>Parameciidae</taxon>
        <taxon>Paramecium</taxon>
    </lineage>
</organism>
<dbReference type="Pfam" id="PF08212">
    <property type="entry name" value="Lipocalin_2"/>
    <property type="match status" value="1"/>
</dbReference>
<keyword evidence="1" id="KW-0732">Signal</keyword>
<evidence type="ECO:0000259" key="2">
    <source>
        <dbReference type="Pfam" id="PF08212"/>
    </source>
</evidence>
<dbReference type="FunFam" id="2.40.128.20:FF:000027">
    <property type="entry name" value="Predicted protein"/>
    <property type="match status" value="1"/>
</dbReference>
<dbReference type="Proteomes" id="UP000689195">
    <property type="component" value="Unassembled WGS sequence"/>
</dbReference>
<dbReference type="InterPro" id="IPR047202">
    <property type="entry name" value="Lipocalin_Blc-like_dom"/>
</dbReference>
<reference evidence="3" key="1">
    <citation type="submission" date="2021-01" db="EMBL/GenBank/DDBJ databases">
        <authorList>
            <consortium name="Genoscope - CEA"/>
            <person name="William W."/>
        </authorList>
    </citation>
    <scope>NUCLEOTIDE SEQUENCE</scope>
</reference>